<dbReference type="InterPro" id="IPR055101">
    <property type="entry name" value="AIPR_N"/>
</dbReference>
<comment type="caution">
    <text evidence="3">The sequence shown here is derived from an EMBL/GenBank/DDBJ whole genome shotgun (WGS) entry which is preliminary data.</text>
</comment>
<dbReference type="EMBL" id="JBCDNA010000001">
    <property type="protein sequence ID" value="MEL4454852.1"/>
    <property type="molecule type" value="Genomic_DNA"/>
</dbReference>
<gene>
    <name evidence="3" type="ORF">AABB81_03030</name>
</gene>
<evidence type="ECO:0000313" key="4">
    <source>
        <dbReference type="Proteomes" id="UP001474120"/>
    </source>
</evidence>
<evidence type="ECO:0000313" key="3">
    <source>
        <dbReference type="EMBL" id="MEL4454852.1"/>
    </source>
</evidence>
<accession>A0ABU9KXE3</accession>
<dbReference type="Pfam" id="PF10592">
    <property type="entry name" value="AIPR"/>
    <property type="match status" value="1"/>
</dbReference>
<evidence type="ECO:0000259" key="1">
    <source>
        <dbReference type="Pfam" id="PF10592"/>
    </source>
</evidence>
<evidence type="ECO:0000259" key="2">
    <source>
        <dbReference type="Pfam" id="PF22879"/>
    </source>
</evidence>
<keyword evidence="4" id="KW-1185">Reference proteome</keyword>
<protein>
    <submittedName>
        <fullName evidence="3">AIPR family protein</fullName>
    </submittedName>
</protein>
<organism evidence="3 4">
    <name type="scientific">Lutimonas vermicola</name>
    <dbReference type="NCBI Taxonomy" id="414288"/>
    <lineage>
        <taxon>Bacteria</taxon>
        <taxon>Pseudomonadati</taxon>
        <taxon>Bacteroidota</taxon>
        <taxon>Flavobacteriia</taxon>
        <taxon>Flavobacteriales</taxon>
        <taxon>Flavobacteriaceae</taxon>
        <taxon>Lutimonas</taxon>
    </lineage>
</organism>
<feature type="domain" description="Abortive infection phage resistance protein N-terminal" evidence="2">
    <location>
        <begin position="41"/>
        <end position="194"/>
    </location>
</feature>
<dbReference type="Proteomes" id="UP001474120">
    <property type="component" value="Unassembled WGS sequence"/>
</dbReference>
<dbReference type="InterPro" id="IPR018891">
    <property type="entry name" value="AIPR_C"/>
</dbReference>
<name>A0ABU9KXE3_9FLAO</name>
<proteinExistence type="predicted"/>
<sequence>MRKSISKNVNFELEVFIKNLYHEVQSLVYSDEVGDSKENKFTEFVMETLADAGETEGIRLCPFIKENRFENIEYKINGYAIEEGYENIDIFISYFRDTNELYRLPKIEFERLIGQASKFVNAALKGHLEDLEPSSEAYGLAETLKKNRNDIIRVNIFVLSNGDIPHDPPQNHKFKNLEEILINFNIWDIERLHRLSESKGNREPIEIDFRETMGEVIPCLEMPSKNDLYECYLAIVPGTILSGLYRNYGTRLLESNVRAFLQATGKINRGIRDTIRFEPHLFLPYNNGLAATSLEVQTEIIDGKKVITSVKDFQIVNGGQTTASLFHTDKKYKEADLSKVFVQMKLTVIKDEIKKNETVPNISRFANSQNKVSELDLTSNNPFLQRLEDLSRTTYAIDSGDRNKQSIWFFERVKGQYREAENKEPTLGKKKAFKLKYPKNQMIIKSEIAKYSNLWDKMPYHVSKGSQKNYNIFMESIKKQFGKKQPGRVYWEDIVANAILFRTTDKLFGRKNQNPIGDTNIKSHTVSYSLAYFHDVTNNKINLEKIWKQQFIHEDLQRELKKLLKFVYEFFMSLDTALISEAAKKEDTWKQLRKLKQHPLDLDVVKKYLISDKDYKSRYDSDSDEVEEMEKYNNIERITSLGLKFWDGLRLYTSKVNCLTKPQINFAANISGKIKSQGALSDIEVKKGVKIIQVLQERNVSFEDVKKLSYETDIVLEDATKIINRLKDMDSESWKIVIAIGEKTQKLNYKEISTIKAIQTKLRKKETIDLNRLQIVDKALDKVKKFVKV</sequence>
<feature type="domain" description="Abortive phage infection protein C-terminal" evidence="1">
    <location>
        <begin position="253"/>
        <end position="572"/>
    </location>
</feature>
<dbReference type="RefSeq" id="WP_342158524.1">
    <property type="nucleotide sequence ID" value="NZ_JBCDNA010000001.1"/>
</dbReference>
<reference evidence="3 4" key="1">
    <citation type="submission" date="2024-04" db="EMBL/GenBank/DDBJ databases">
        <title>whole genome sequencing of Lutimonas vermicola strain IMCC1616.</title>
        <authorList>
            <person name="Bae S.S."/>
        </authorList>
    </citation>
    <scope>NUCLEOTIDE SEQUENCE [LARGE SCALE GENOMIC DNA]</scope>
    <source>
        <strain evidence="3 4">IMCC1616</strain>
    </source>
</reference>
<dbReference type="Pfam" id="PF22879">
    <property type="entry name" value="AIPR_N"/>
    <property type="match status" value="1"/>
</dbReference>